<dbReference type="InterPro" id="IPR003388">
    <property type="entry name" value="Reticulon"/>
</dbReference>
<keyword evidence="2 6" id="KW-0812">Transmembrane</keyword>
<feature type="transmembrane region" description="Helical" evidence="6">
    <location>
        <begin position="81"/>
        <end position="98"/>
    </location>
</feature>
<feature type="compositionally biased region" description="Basic and acidic residues" evidence="7">
    <location>
        <begin position="14"/>
        <end position="27"/>
    </location>
</feature>
<evidence type="ECO:0000256" key="7">
    <source>
        <dbReference type="SAM" id="MobiDB-lite"/>
    </source>
</evidence>
<dbReference type="PANTHER" id="PTHR10994:SF190">
    <property type="entry name" value="RETICULON-LIKE PROTEIN"/>
    <property type="match status" value="1"/>
</dbReference>
<evidence type="ECO:0000313" key="9">
    <source>
        <dbReference type="EMBL" id="KAF3328678.1"/>
    </source>
</evidence>
<dbReference type="OrthoDB" id="567788at2759"/>
<evidence type="ECO:0000256" key="4">
    <source>
        <dbReference type="ARBA" id="ARBA00022989"/>
    </source>
</evidence>
<name>A0A833VML5_9POAL</name>
<dbReference type="PANTHER" id="PTHR10994">
    <property type="entry name" value="RETICULON"/>
    <property type="match status" value="1"/>
</dbReference>
<evidence type="ECO:0000256" key="2">
    <source>
        <dbReference type="ARBA" id="ARBA00022692"/>
    </source>
</evidence>
<keyword evidence="10" id="KW-1185">Reference proteome</keyword>
<evidence type="ECO:0000256" key="5">
    <source>
        <dbReference type="ARBA" id="ARBA00023136"/>
    </source>
</evidence>
<evidence type="ECO:0000256" key="3">
    <source>
        <dbReference type="ARBA" id="ARBA00022824"/>
    </source>
</evidence>
<feature type="region of interest" description="Disordered" evidence="7">
    <location>
        <begin position="1"/>
        <end position="49"/>
    </location>
</feature>
<evidence type="ECO:0000256" key="6">
    <source>
        <dbReference type="RuleBase" id="RU363132"/>
    </source>
</evidence>
<evidence type="ECO:0000256" key="1">
    <source>
        <dbReference type="ARBA" id="ARBA00004477"/>
    </source>
</evidence>
<keyword evidence="5 6" id="KW-0472">Membrane</keyword>
<reference evidence="9" key="1">
    <citation type="submission" date="2020-01" db="EMBL/GenBank/DDBJ databases">
        <title>Genome sequence of Kobresia littledalei, the first chromosome-level genome in the family Cyperaceae.</title>
        <authorList>
            <person name="Qu G."/>
        </authorList>
    </citation>
    <scope>NUCLEOTIDE SEQUENCE</scope>
    <source>
        <strain evidence="9">C.B.Clarke</strain>
        <tissue evidence="9">Leaf</tissue>
    </source>
</reference>
<accession>A0A833VML5</accession>
<dbReference type="PROSITE" id="PS50845">
    <property type="entry name" value="RETICULON"/>
    <property type="match status" value="1"/>
</dbReference>
<keyword evidence="4 6" id="KW-1133">Transmembrane helix</keyword>
<feature type="transmembrane region" description="Helical" evidence="6">
    <location>
        <begin position="104"/>
        <end position="124"/>
    </location>
</feature>
<protein>
    <recommendedName>
        <fullName evidence="6">Reticulon-like protein</fullName>
    </recommendedName>
</protein>
<dbReference type="GO" id="GO:0005789">
    <property type="term" value="C:endoplasmic reticulum membrane"/>
    <property type="evidence" value="ECO:0007669"/>
    <property type="project" value="UniProtKB-SubCell"/>
</dbReference>
<comment type="caution">
    <text evidence="9">The sequence shown here is derived from an EMBL/GenBank/DDBJ whole genome shotgun (WGS) entry which is preliminary data.</text>
</comment>
<dbReference type="GO" id="GO:0009617">
    <property type="term" value="P:response to bacterium"/>
    <property type="evidence" value="ECO:0007669"/>
    <property type="project" value="InterPro"/>
</dbReference>
<evidence type="ECO:0000259" key="8">
    <source>
        <dbReference type="PROSITE" id="PS50845"/>
    </source>
</evidence>
<dbReference type="Proteomes" id="UP000623129">
    <property type="component" value="Unassembled WGS sequence"/>
</dbReference>
<keyword evidence="3 6" id="KW-0256">Endoplasmic reticulum</keyword>
<feature type="domain" description="Reticulon" evidence="8">
    <location>
        <begin position="70"/>
        <end position="255"/>
    </location>
</feature>
<evidence type="ECO:0000313" key="10">
    <source>
        <dbReference type="Proteomes" id="UP000623129"/>
    </source>
</evidence>
<feature type="transmembrane region" description="Helical" evidence="6">
    <location>
        <begin position="175"/>
        <end position="200"/>
    </location>
</feature>
<organism evidence="9 10">
    <name type="scientific">Carex littledalei</name>
    <dbReference type="NCBI Taxonomy" id="544730"/>
    <lineage>
        <taxon>Eukaryota</taxon>
        <taxon>Viridiplantae</taxon>
        <taxon>Streptophyta</taxon>
        <taxon>Embryophyta</taxon>
        <taxon>Tracheophyta</taxon>
        <taxon>Spermatophyta</taxon>
        <taxon>Magnoliopsida</taxon>
        <taxon>Liliopsida</taxon>
        <taxon>Poales</taxon>
        <taxon>Cyperaceae</taxon>
        <taxon>Cyperoideae</taxon>
        <taxon>Cariceae</taxon>
        <taxon>Carex</taxon>
        <taxon>Carex subgen. Euthyceras</taxon>
    </lineage>
</organism>
<proteinExistence type="predicted"/>
<gene>
    <name evidence="9" type="ORF">FCM35_KLT05756</name>
</gene>
<comment type="subcellular location">
    <subcellularLocation>
        <location evidence="1 6">Endoplasmic reticulum membrane</location>
        <topology evidence="1 6">Multi-pass membrane protein</topology>
    </subcellularLocation>
</comment>
<dbReference type="Pfam" id="PF02453">
    <property type="entry name" value="Reticulon"/>
    <property type="match status" value="1"/>
</dbReference>
<dbReference type="EMBL" id="SWLB01000015">
    <property type="protein sequence ID" value="KAF3328678.1"/>
    <property type="molecule type" value="Genomic_DNA"/>
</dbReference>
<sequence>MADQVEETSVPRESFIEKIKEKIHDDSSSSSDEETEKPKPSVSDPPPKPKIWRIFGRQEPVHKILGGGKPADVLLWKDKKVSAGILGTVTAIWILFEVMGYPLLTFVCHALIVTLGVLFVWSNASSFISNSRPRIPEVSISEELMLNIALSIRYEINRGLRSLREIATGHSLQKFLIVIGCFWVLSIVGSSCSLLTLVYVDFLMMFTIPYLYDKYEDKVDPLAEKATIEVKRHYSVFDEKVLSKIPKGVGKDKKH</sequence>
<dbReference type="InterPro" id="IPR045064">
    <property type="entry name" value="Reticulon-like"/>
</dbReference>
<dbReference type="AlphaFoldDB" id="A0A833VML5"/>